<dbReference type="PANTHER" id="PTHR19271">
    <property type="entry name" value="CYTOCHROME B"/>
    <property type="match status" value="1"/>
</dbReference>
<dbReference type="FunFam" id="1.20.810.10:FF:000002">
    <property type="entry name" value="Cytochrome b"/>
    <property type="match status" value="1"/>
</dbReference>
<comment type="subcellular location">
    <subcellularLocation>
        <location evidence="2">Mitochondrion inner membrane</location>
        <topology evidence="2">Multi-pass membrane protein</topology>
    </subcellularLocation>
</comment>
<dbReference type="GO" id="GO:0008121">
    <property type="term" value="F:quinol-cytochrome-c reductase activity"/>
    <property type="evidence" value="ECO:0007669"/>
    <property type="project" value="InterPro"/>
</dbReference>
<evidence type="ECO:0000259" key="21">
    <source>
        <dbReference type="PROSITE" id="PS51003"/>
    </source>
</evidence>
<dbReference type="GO" id="GO:0005743">
    <property type="term" value="C:mitochondrial inner membrane"/>
    <property type="evidence" value="ECO:0007669"/>
    <property type="project" value="UniProtKB-SubCell"/>
</dbReference>
<dbReference type="CDD" id="cd00284">
    <property type="entry name" value="Cytochrome_b_N"/>
    <property type="match status" value="1"/>
</dbReference>
<evidence type="ECO:0000256" key="5">
    <source>
        <dbReference type="ARBA" id="ARBA00022617"/>
    </source>
</evidence>
<comment type="cofactor">
    <cofactor evidence="19">
        <name>heme b</name>
        <dbReference type="ChEBI" id="CHEBI:60344"/>
    </cofactor>
    <text evidence="19">Binds 2 heme groups non-covalently.</text>
</comment>
<accession>A0A0S2IAD5</accession>
<dbReference type="PIRSF" id="PIRSF038885">
    <property type="entry name" value="COB"/>
    <property type="match status" value="1"/>
</dbReference>
<dbReference type="GO" id="GO:0016491">
    <property type="term" value="F:oxidoreductase activity"/>
    <property type="evidence" value="ECO:0007669"/>
    <property type="project" value="UniProtKB-UniRule"/>
</dbReference>
<proteinExistence type="inferred from homology"/>
<evidence type="ECO:0000256" key="13">
    <source>
        <dbReference type="ARBA" id="ARBA00023075"/>
    </source>
</evidence>
<evidence type="ECO:0000256" key="9">
    <source>
        <dbReference type="ARBA" id="ARBA00022792"/>
    </source>
</evidence>
<keyword evidence="7 19" id="KW-0812">Transmembrane</keyword>
<feature type="domain" description="Cytochrome b/b6 C-terminal region profile" evidence="21">
    <location>
        <begin position="209"/>
        <end position="379"/>
    </location>
</feature>
<dbReference type="PROSITE" id="PS51003">
    <property type="entry name" value="CYTB_CTER"/>
    <property type="match status" value="1"/>
</dbReference>
<dbReference type="InterPro" id="IPR027387">
    <property type="entry name" value="Cytb/b6-like_sf"/>
</dbReference>
<evidence type="ECO:0000256" key="1">
    <source>
        <dbReference type="ARBA" id="ARBA00002566"/>
    </source>
</evidence>
<dbReference type="Pfam" id="PF00032">
    <property type="entry name" value="Cytochrom_B_C"/>
    <property type="match status" value="1"/>
</dbReference>
<dbReference type="PROSITE" id="PS51002">
    <property type="entry name" value="CYTB_NTER"/>
    <property type="match status" value="1"/>
</dbReference>
<dbReference type="InterPro" id="IPR016174">
    <property type="entry name" value="Di-haem_cyt_TM"/>
</dbReference>
<dbReference type="GO" id="GO:0045275">
    <property type="term" value="C:respiratory chain complex III"/>
    <property type="evidence" value="ECO:0007669"/>
    <property type="project" value="InterPro"/>
</dbReference>
<name>A0A0S2IAD5_9CNID</name>
<feature type="transmembrane region" description="Helical" evidence="19">
    <location>
        <begin position="77"/>
        <end position="97"/>
    </location>
</feature>
<evidence type="ECO:0000256" key="10">
    <source>
        <dbReference type="ARBA" id="ARBA00022982"/>
    </source>
</evidence>
<reference evidence="22" key="1">
    <citation type="journal article" date="2015" name="PeerJ">
        <title>Phylogenetic analysis of higher-level relationships within Hydroidolina (Cnidaria: Hydrozoa) using mitochondrial genome data and insight into their mitochondrial transcription.</title>
        <authorList>
            <person name="Kayal E."/>
            <person name="Bentlage B."/>
            <person name="Cartwright P."/>
            <person name="Yanagihara A.A."/>
            <person name="Lindsay D.J."/>
            <person name="Hopcroft R.R."/>
            <person name="Collins A.G."/>
        </authorList>
    </citation>
    <scope>NUCLEOTIDE SEQUENCE</scope>
</reference>
<feature type="transmembrane region" description="Helical" evidence="19">
    <location>
        <begin position="287"/>
        <end position="307"/>
    </location>
</feature>
<geneLocation type="mitochondrion" evidence="22"/>
<feature type="binding site" evidence="17">
    <location>
        <position position="200"/>
    </location>
    <ligand>
        <name>a ubiquinone</name>
        <dbReference type="ChEBI" id="CHEBI:16389"/>
    </ligand>
</feature>
<feature type="binding site" description="axial binding residue" evidence="18">
    <location>
        <position position="181"/>
    </location>
    <ligand>
        <name>heme b</name>
        <dbReference type="ChEBI" id="CHEBI:60344"/>
        <label>b562</label>
    </ligand>
    <ligandPart>
        <name>Fe</name>
        <dbReference type="ChEBI" id="CHEBI:18248"/>
    </ligandPart>
</feature>
<evidence type="ECO:0000256" key="3">
    <source>
        <dbReference type="ARBA" id="ARBA00013531"/>
    </source>
</evidence>
<dbReference type="InterPro" id="IPR005798">
    <property type="entry name" value="Cyt_b/b6_C"/>
</dbReference>
<evidence type="ECO:0000256" key="2">
    <source>
        <dbReference type="ARBA" id="ARBA00004448"/>
    </source>
</evidence>
<dbReference type="InterPro" id="IPR036150">
    <property type="entry name" value="Cyt_b/b6_C_sf"/>
</dbReference>
<evidence type="ECO:0000259" key="20">
    <source>
        <dbReference type="PROSITE" id="PS51002"/>
    </source>
</evidence>
<dbReference type="InterPro" id="IPR048259">
    <property type="entry name" value="Cytochrome_b_N_euk/bac"/>
</dbReference>
<protein>
    <recommendedName>
        <fullName evidence="3 19">Cytochrome b</fullName>
    </recommendedName>
</protein>
<evidence type="ECO:0000256" key="14">
    <source>
        <dbReference type="ARBA" id="ARBA00023128"/>
    </source>
</evidence>
<feature type="transmembrane region" description="Helical" evidence="19">
    <location>
        <begin position="109"/>
        <end position="132"/>
    </location>
</feature>
<dbReference type="AlphaFoldDB" id="A0A0S2IAD5"/>
<comment type="cofactor">
    <cofactor evidence="18">
        <name>heme</name>
        <dbReference type="ChEBI" id="CHEBI:30413"/>
    </cofactor>
    <text evidence="18">Binds 2 heme groups non-covalently.</text>
</comment>
<evidence type="ECO:0000256" key="17">
    <source>
        <dbReference type="PIRSR" id="PIRSR038885-1"/>
    </source>
</evidence>
<dbReference type="InterPro" id="IPR005797">
    <property type="entry name" value="Cyt_b/b6_N"/>
</dbReference>
<feature type="domain" description="Cytochrome b/b6 N-terminal region profile" evidence="20">
    <location>
        <begin position="1"/>
        <end position="208"/>
    </location>
</feature>
<dbReference type="SUPFAM" id="SSF81342">
    <property type="entry name" value="Transmembrane di-heme cytochromes"/>
    <property type="match status" value="1"/>
</dbReference>
<keyword evidence="6 19" id="KW-0679">Respiratory chain</keyword>
<dbReference type="CDD" id="cd00290">
    <property type="entry name" value="cytochrome_b_C"/>
    <property type="match status" value="1"/>
</dbReference>
<comment type="similarity">
    <text evidence="16 19">Belongs to the cytochrome b family.</text>
</comment>
<sequence>MRIRKENPIFSPINSTLVDLPSPSSISYFWNFGSLLGLCLAIQILTGIFLAMHYCADVSLAFSSIAHISRDVNYGFLLKYLHANGASAFFLCVYIHIARGLYYGSYLRTHLWMSGVGLFLVMMITAFIGYVLPWGQMSFWGATVITNFLSAVPYIGNDIVQWVWGGFSVSNSTLNRFFSLHYLFPFVIIGLIIVHLVLLHVTGSNSPTGLNPNSDKVPFHIYFTVKDAYGFILILILISLLVFYIPNYLGDPENFINANPLVTPVHIMPEWYFLFAYAILRAIPNKLGGVIALVASVMVLLVIPFTHTSKLKGLNFRPLGKFTYWLFMANFIFLTWIGSKPVEEPFIFLGQISSIFYFTYFLILIPVLGIIENNLLFKK</sequence>
<dbReference type="GO" id="GO:0046872">
    <property type="term" value="F:metal ion binding"/>
    <property type="evidence" value="ECO:0007669"/>
    <property type="project" value="UniProtKB-UniRule"/>
</dbReference>
<feature type="binding site" description="axial binding residue" evidence="18">
    <location>
        <position position="96"/>
    </location>
    <ligand>
        <name>heme b</name>
        <dbReference type="ChEBI" id="CHEBI:60344"/>
        <label>b566</label>
    </ligand>
    <ligandPart>
        <name>Fe</name>
        <dbReference type="ChEBI" id="CHEBI:18248"/>
    </ligandPart>
</feature>
<feature type="binding site" description="axial binding residue" evidence="18">
    <location>
        <position position="195"/>
    </location>
    <ligand>
        <name>heme b</name>
        <dbReference type="ChEBI" id="CHEBI:60344"/>
        <label>b566</label>
    </ligand>
    <ligandPart>
        <name>Fe</name>
        <dbReference type="ChEBI" id="CHEBI:18248"/>
    </ligandPart>
</feature>
<dbReference type="EMBL" id="KT809325">
    <property type="protein sequence ID" value="ALO20676.1"/>
    <property type="molecule type" value="Genomic_DNA"/>
</dbReference>
<feature type="transmembrane region" description="Helical" evidence="19">
    <location>
        <begin position="139"/>
        <end position="157"/>
    </location>
</feature>
<dbReference type="InterPro" id="IPR030689">
    <property type="entry name" value="Cytochrome_b"/>
</dbReference>
<feature type="transmembrane region" description="Helical" evidence="19">
    <location>
        <begin position="177"/>
        <end position="199"/>
    </location>
</feature>
<feature type="transmembrane region" description="Helical" evidence="19">
    <location>
        <begin position="346"/>
        <end position="371"/>
    </location>
</feature>
<dbReference type="GO" id="GO:0006122">
    <property type="term" value="P:mitochondrial electron transport, ubiquinol to cytochrome c"/>
    <property type="evidence" value="ECO:0007669"/>
    <property type="project" value="TreeGrafter"/>
</dbReference>
<keyword evidence="13" id="KW-0830">Ubiquinone</keyword>
<evidence type="ECO:0000256" key="11">
    <source>
        <dbReference type="ARBA" id="ARBA00022989"/>
    </source>
</evidence>
<evidence type="ECO:0000313" key="22">
    <source>
        <dbReference type="EMBL" id="ALO20676.1"/>
    </source>
</evidence>
<organism evidence="22">
    <name type="scientific">Leuckartiara octona</name>
    <dbReference type="NCBI Taxonomy" id="13108"/>
    <lineage>
        <taxon>Eukaryota</taxon>
        <taxon>Metazoa</taxon>
        <taxon>Cnidaria</taxon>
        <taxon>Hydrozoa</taxon>
        <taxon>Hydroidolina</taxon>
        <taxon>Anthoathecata</taxon>
        <taxon>Filifera</taxon>
        <taxon>Pandeidae</taxon>
        <taxon>Leuckartiara</taxon>
    </lineage>
</organism>
<keyword evidence="10 19" id="KW-0249">Electron transport</keyword>
<evidence type="ECO:0000256" key="8">
    <source>
        <dbReference type="ARBA" id="ARBA00022723"/>
    </source>
</evidence>
<feature type="transmembrane region" description="Helical" evidence="19">
    <location>
        <begin position="322"/>
        <end position="339"/>
    </location>
</feature>
<evidence type="ECO:0000256" key="12">
    <source>
        <dbReference type="ARBA" id="ARBA00023004"/>
    </source>
</evidence>
<evidence type="ECO:0000256" key="18">
    <source>
        <dbReference type="PIRSR" id="PIRSR038885-2"/>
    </source>
</evidence>
<keyword evidence="11 19" id="KW-1133">Transmembrane helix</keyword>
<gene>
    <name evidence="22" type="primary">cytb</name>
</gene>
<feature type="transmembrane region" description="Helical" evidence="19">
    <location>
        <begin position="28"/>
        <end position="56"/>
    </location>
</feature>
<dbReference type="PANTHER" id="PTHR19271:SF16">
    <property type="entry name" value="CYTOCHROME B"/>
    <property type="match status" value="1"/>
</dbReference>
<dbReference type="Gene3D" id="1.20.810.10">
    <property type="entry name" value="Cytochrome Bc1 Complex, Chain C"/>
    <property type="match status" value="1"/>
</dbReference>
<feature type="transmembrane region" description="Helical" evidence="19">
    <location>
        <begin position="261"/>
        <end position="280"/>
    </location>
</feature>
<keyword evidence="15 19" id="KW-0472">Membrane</keyword>
<evidence type="ECO:0000256" key="16">
    <source>
        <dbReference type="ARBA" id="ARBA00061233"/>
    </source>
</evidence>
<keyword evidence="12 18" id="KW-0408">Iron</keyword>
<keyword evidence="4 19" id="KW-0813">Transport</keyword>
<feature type="binding site" description="axial binding residue" evidence="18">
    <location>
        <position position="82"/>
    </location>
    <ligand>
        <name>heme b</name>
        <dbReference type="ChEBI" id="CHEBI:60344"/>
        <label>b562</label>
    </ligand>
    <ligandPart>
        <name>Fe</name>
        <dbReference type="ChEBI" id="CHEBI:18248"/>
    </ligandPart>
</feature>
<dbReference type="Pfam" id="PF00033">
    <property type="entry name" value="Cytochrome_B"/>
    <property type="match status" value="1"/>
</dbReference>
<evidence type="ECO:0000256" key="6">
    <source>
        <dbReference type="ARBA" id="ARBA00022660"/>
    </source>
</evidence>
<dbReference type="InterPro" id="IPR048260">
    <property type="entry name" value="Cytochrome_b_C_euk/bac"/>
</dbReference>
<evidence type="ECO:0000256" key="4">
    <source>
        <dbReference type="ARBA" id="ARBA00022448"/>
    </source>
</evidence>
<feature type="transmembrane region" description="Helical" evidence="19">
    <location>
        <begin position="228"/>
        <end position="249"/>
    </location>
</feature>
<keyword evidence="5 18" id="KW-0349">Heme</keyword>
<evidence type="ECO:0000256" key="7">
    <source>
        <dbReference type="ARBA" id="ARBA00022692"/>
    </source>
</evidence>
<keyword evidence="14 19" id="KW-0496">Mitochondrion</keyword>
<keyword evidence="9" id="KW-0999">Mitochondrion inner membrane</keyword>
<comment type="function">
    <text evidence="1 19">Component of the ubiquinol-cytochrome c reductase complex (complex III or cytochrome b-c1 complex) that is part of the mitochondrial respiratory chain. The b-c1 complex mediates electron transfer from ubiquinol to cytochrome c. Contributes to the generation of a proton gradient across the mitochondrial membrane that is then used for ATP synthesis.</text>
</comment>
<evidence type="ECO:0000256" key="19">
    <source>
        <dbReference type="RuleBase" id="RU362117"/>
    </source>
</evidence>
<keyword evidence="8 18" id="KW-0479">Metal-binding</keyword>
<dbReference type="SUPFAM" id="SSF81648">
    <property type="entry name" value="a domain/subunit of cytochrome bc1 complex (Ubiquinol-cytochrome c reductase)"/>
    <property type="match status" value="1"/>
</dbReference>
<evidence type="ECO:0000256" key="15">
    <source>
        <dbReference type="ARBA" id="ARBA00023136"/>
    </source>
</evidence>